<reference evidence="8" key="1">
    <citation type="submission" date="2020-02" db="EMBL/GenBank/DDBJ databases">
        <authorList>
            <person name="Scholz U."/>
            <person name="Mascher M."/>
            <person name="Fiebig A."/>
        </authorList>
    </citation>
    <scope>NUCLEOTIDE SEQUENCE</scope>
</reference>
<evidence type="ECO:0000256" key="4">
    <source>
        <dbReference type="ARBA" id="ARBA00023163"/>
    </source>
</evidence>
<dbReference type="PANTHER" id="PTHR16223">
    <property type="entry name" value="TRANSCRIPTION FACTOR BHLH83-RELATED"/>
    <property type="match status" value="1"/>
</dbReference>
<dbReference type="GO" id="GO:0000978">
    <property type="term" value="F:RNA polymerase II cis-regulatory region sequence-specific DNA binding"/>
    <property type="evidence" value="ECO:0007669"/>
    <property type="project" value="TreeGrafter"/>
</dbReference>
<comment type="similarity">
    <text evidence="2">Belongs to the bHLH protein family.</text>
</comment>
<dbReference type="PROSITE" id="PS50888">
    <property type="entry name" value="BHLH"/>
    <property type="match status" value="1"/>
</dbReference>
<comment type="subcellular location">
    <subcellularLocation>
        <location evidence="1">Nucleus</location>
    </subcellularLocation>
</comment>
<dbReference type="InterPro" id="IPR045239">
    <property type="entry name" value="bHLH95_bHLH"/>
</dbReference>
<keyword evidence="9" id="KW-1185">Reference proteome</keyword>
<evidence type="ECO:0000256" key="5">
    <source>
        <dbReference type="ARBA" id="ARBA00023242"/>
    </source>
</evidence>
<feature type="compositionally biased region" description="Low complexity" evidence="6">
    <location>
        <begin position="72"/>
        <end position="81"/>
    </location>
</feature>
<dbReference type="GO" id="GO:0046983">
    <property type="term" value="F:protein dimerization activity"/>
    <property type="evidence" value="ECO:0007669"/>
    <property type="project" value="InterPro"/>
</dbReference>
<evidence type="ECO:0000313" key="8">
    <source>
        <dbReference type="EMBL" id="CAA7404223.1"/>
    </source>
</evidence>
<dbReference type="OrthoDB" id="778738at2759"/>
<feature type="region of interest" description="Disordered" evidence="6">
    <location>
        <begin position="97"/>
        <end position="121"/>
    </location>
</feature>
<dbReference type="PANTHER" id="PTHR16223:SF380">
    <property type="entry name" value="HELIX-LOOP-HELIX DNA-BINDING DOMAIN CONTAINING PROTEIN, EXPRESSED"/>
    <property type="match status" value="1"/>
</dbReference>
<protein>
    <recommendedName>
        <fullName evidence="7">BHLH domain-containing protein</fullName>
    </recommendedName>
</protein>
<evidence type="ECO:0000256" key="3">
    <source>
        <dbReference type="ARBA" id="ARBA00023015"/>
    </source>
</evidence>
<evidence type="ECO:0000259" key="7">
    <source>
        <dbReference type="PROSITE" id="PS50888"/>
    </source>
</evidence>
<proteinExistence type="inferred from homology"/>
<evidence type="ECO:0000256" key="6">
    <source>
        <dbReference type="SAM" id="MobiDB-lite"/>
    </source>
</evidence>
<feature type="compositionally biased region" description="Basic residues" evidence="6">
    <location>
        <begin position="97"/>
        <end position="106"/>
    </location>
</feature>
<evidence type="ECO:0000313" key="9">
    <source>
        <dbReference type="Proteomes" id="UP000663760"/>
    </source>
</evidence>
<keyword evidence="5" id="KW-0539">Nucleus</keyword>
<dbReference type="Proteomes" id="UP000663760">
    <property type="component" value="Chromosome 10"/>
</dbReference>
<evidence type="ECO:0000256" key="2">
    <source>
        <dbReference type="ARBA" id="ARBA00005510"/>
    </source>
</evidence>
<sequence>MWGRSGAFMEPIGGAEFGGVDELLGMEGEEGGVDGGCLPRCLPPFTPPSSSPSPMAFLQRGDEGFPKNGEGSTSSSSFSSGNSILSKANISLCTAARKMKAGKKRRREEQRRGSPSRRWSSKVQIEYPHVKKEKLGQRIGELQRLVSPFGKSDTASVLHEALGYIRFLHDQVQVLSSPYLQRQPSSAHPHGGDGGGMAVGLAQDLRSRGLCLVPLAYTSHLVANNGADFWSPAMGCGGGDDDHRLNAYKL</sequence>
<dbReference type="GO" id="GO:0005634">
    <property type="term" value="C:nucleus"/>
    <property type="evidence" value="ECO:0007669"/>
    <property type="project" value="UniProtKB-SubCell"/>
</dbReference>
<keyword evidence="4" id="KW-0804">Transcription</keyword>
<keyword evidence="3" id="KW-0805">Transcription regulation</keyword>
<name>A0A7I8L2F1_SPIIN</name>
<dbReference type="InterPro" id="IPR036638">
    <property type="entry name" value="HLH_DNA-bd_sf"/>
</dbReference>
<organism evidence="8 9">
    <name type="scientific">Spirodela intermedia</name>
    <name type="common">Intermediate duckweed</name>
    <dbReference type="NCBI Taxonomy" id="51605"/>
    <lineage>
        <taxon>Eukaryota</taxon>
        <taxon>Viridiplantae</taxon>
        <taxon>Streptophyta</taxon>
        <taxon>Embryophyta</taxon>
        <taxon>Tracheophyta</taxon>
        <taxon>Spermatophyta</taxon>
        <taxon>Magnoliopsida</taxon>
        <taxon>Liliopsida</taxon>
        <taxon>Araceae</taxon>
        <taxon>Lemnoideae</taxon>
        <taxon>Spirodela</taxon>
    </lineage>
</organism>
<dbReference type="CDD" id="cd11393">
    <property type="entry name" value="bHLH_AtbHLH_like"/>
    <property type="match status" value="1"/>
</dbReference>
<feature type="region of interest" description="Disordered" evidence="6">
    <location>
        <begin position="45"/>
        <end position="81"/>
    </location>
</feature>
<accession>A0A7I8L2F1</accession>
<dbReference type="InterPro" id="IPR011598">
    <property type="entry name" value="bHLH_dom"/>
</dbReference>
<dbReference type="GO" id="GO:0000981">
    <property type="term" value="F:DNA-binding transcription factor activity, RNA polymerase II-specific"/>
    <property type="evidence" value="ECO:0007669"/>
    <property type="project" value="TreeGrafter"/>
</dbReference>
<gene>
    <name evidence="8" type="ORF">SI8410_10014901</name>
</gene>
<dbReference type="EMBL" id="LR746273">
    <property type="protein sequence ID" value="CAA7404223.1"/>
    <property type="molecule type" value="Genomic_DNA"/>
</dbReference>
<dbReference type="SUPFAM" id="SSF47459">
    <property type="entry name" value="HLH, helix-loop-helix DNA-binding domain"/>
    <property type="match status" value="1"/>
</dbReference>
<feature type="domain" description="BHLH" evidence="7">
    <location>
        <begin position="119"/>
        <end position="168"/>
    </location>
</feature>
<evidence type="ECO:0000256" key="1">
    <source>
        <dbReference type="ARBA" id="ARBA00004123"/>
    </source>
</evidence>
<dbReference type="AlphaFoldDB" id="A0A7I8L2F1"/>
<dbReference type="InterPro" id="IPR045843">
    <property type="entry name" value="IND-like"/>
</dbReference>